<keyword evidence="2" id="KW-1185">Reference proteome</keyword>
<organism evidence="1 2">
    <name type="scientific">Rhodopirellula maiorica SM1</name>
    <dbReference type="NCBI Taxonomy" id="1265738"/>
    <lineage>
        <taxon>Bacteria</taxon>
        <taxon>Pseudomonadati</taxon>
        <taxon>Planctomycetota</taxon>
        <taxon>Planctomycetia</taxon>
        <taxon>Pirellulales</taxon>
        <taxon>Pirellulaceae</taxon>
        <taxon>Novipirellula</taxon>
    </lineage>
</organism>
<dbReference type="EMBL" id="ANOG01001123">
    <property type="protein sequence ID" value="EMI15291.1"/>
    <property type="molecule type" value="Genomic_DNA"/>
</dbReference>
<reference evidence="1 2" key="1">
    <citation type="journal article" date="2013" name="Mar. Genomics">
        <title>Expression of sulfatases in Rhodopirellula baltica and the diversity of sulfatases in the genus Rhodopirellula.</title>
        <authorList>
            <person name="Wegner C.E."/>
            <person name="Richter-Heitmann T."/>
            <person name="Klindworth A."/>
            <person name="Klockow C."/>
            <person name="Richter M."/>
            <person name="Achstetter T."/>
            <person name="Glockner F.O."/>
            <person name="Harder J."/>
        </authorList>
    </citation>
    <scope>NUCLEOTIDE SEQUENCE [LARGE SCALE GENOMIC DNA]</scope>
    <source>
        <strain evidence="1 2">SM1</strain>
    </source>
</reference>
<protein>
    <submittedName>
        <fullName evidence="1">Secreted protein</fullName>
    </submittedName>
</protein>
<proteinExistence type="predicted"/>
<accession>M5R8D9</accession>
<name>M5R8D9_9BACT</name>
<comment type="caution">
    <text evidence="1">The sequence shown here is derived from an EMBL/GenBank/DDBJ whole genome shotgun (WGS) entry which is preliminary data.</text>
</comment>
<dbReference type="AlphaFoldDB" id="M5R8D9"/>
<evidence type="ECO:0000313" key="1">
    <source>
        <dbReference type="EMBL" id="EMI15291.1"/>
    </source>
</evidence>
<dbReference type="Proteomes" id="UP000011991">
    <property type="component" value="Unassembled WGS sequence"/>
</dbReference>
<dbReference type="PATRIC" id="fig|1265738.3.peg.7770"/>
<evidence type="ECO:0000313" key="2">
    <source>
        <dbReference type="Proteomes" id="UP000011991"/>
    </source>
</evidence>
<gene>
    <name evidence="1" type="ORF">RMSM_07784</name>
</gene>
<sequence length="68" mass="7584">MTSVLVLRSFKTQVFALSTAAGSPWSHLQNASLPRGGLRSSSSKLSANIQQTLSQWCEFIWMFFHAHT</sequence>